<feature type="domain" description="SsuA/THI5-like" evidence="2">
    <location>
        <begin position="85"/>
        <end position="266"/>
    </location>
</feature>
<evidence type="ECO:0000313" key="4">
    <source>
        <dbReference type="Proteomes" id="UP000234331"/>
    </source>
</evidence>
<evidence type="ECO:0000313" key="3">
    <source>
        <dbReference type="EMBL" id="SNQ48194.1"/>
    </source>
</evidence>
<sequence length="350" mass="37965">MHRRIRQKSKLLTTTATLAVAALLASACGNDSSGSSGGSKDERTTLRYQGSVGQVTLPELAADLGYLGPVKLEWIGNTISGPQDIQAATTGDTDFGGAFNGAIIKLISAGAPIKSVISYYGVDKDQYSGYYVLEDSPIRSARDLIGKKVGMNTLGAHLEAVLDAYLKKEGLSSGDIDKVVPTVVPPVNTEQALRAGQIEVGALGGILRDKALERGGIRPLFSDYDLYGTFAAGSYVLRTDFIKKNPTTVTHFVEGVARALEWAKSHSRDEVVARFTQIIDKRNRKEDKTAIKFWKSYGVPDKGGLITDENFTRWIDFLRDDGQLKKDVKPADLYTNEFNPFRPGGPDAGR</sequence>
<evidence type="ECO:0000259" key="2">
    <source>
        <dbReference type="Pfam" id="PF09084"/>
    </source>
</evidence>
<dbReference type="Proteomes" id="UP000234331">
    <property type="component" value="Unassembled WGS sequence"/>
</dbReference>
<keyword evidence="1" id="KW-0732">Signal</keyword>
<dbReference type="Gene3D" id="3.40.190.10">
    <property type="entry name" value="Periplasmic binding protein-like II"/>
    <property type="match status" value="2"/>
</dbReference>
<dbReference type="PANTHER" id="PTHR30024">
    <property type="entry name" value="ALIPHATIC SULFONATES-BINDING PROTEIN-RELATED"/>
    <property type="match status" value="1"/>
</dbReference>
<reference evidence="3 4" key="1">
    <citation type="submission" date="2017-06" db="EMBL/GenBank/DDBJ databases">
        <authorList>
            <person name="Kim H.J."/>
            <person name="Triplett B.A."/>
        </authorList>
    </citation>
    <scope>NUCLEOTIDE SEQUENCE [LARGE SCALE GENOMIC DNA]</scope>
    <source>
        <strain evidence="3">FRACA_ARgP5</strain>
    </source>
</reference>
<protein>
    <submittedName>
        <fullName evidence="3">ABC-type nitrate/sulfonate/bicarbonate transport system, periplasmic component</fullName>
    </submittedName>
</protein>
<proteinExistence type="predicted"/>
<feature type="signal peptide" evidence="1">
    <location>
        <begin position="1"/>
        <end position="27"/>
    </location>
</feature>
<feature type="chain" id="PRO_5014118535" evidence="1">
    <location>
        <begin position="28"/>
        <end position="350"/>
    </location>
</feature>
<dbReference type="RefSeq" id="WP_101831912.1">
    <property type="nucleotide sequence ID" value="NZ_FZMO01000144.1"/>
</dbReference>
<dbReference type="InterPro" id="IPR015168">
    <property type="entry name" value="SsuA/THI5"/>
</dbReference>
<dbReference type="Pfam" id="PF09084">
    <property type="entry name" value="NMT1"/>
    <property type="match status" value="1"/>
</dbReference>
<dbReference type="SUPFAM" id="SSF53850">
    <property type="entry name" value="Periplasmic binding protein-like II"/>
    <property type="match status" value="1"/>
</dbReference>
<gene>
    <name evidence="3" type="ORF">FRACA_2280006</name>
</gene>
<name>A0A2I2KRA3_9ACTN</name>
<evidence type="ECO:0000256" key="1">
    <source>
        <dbReference type="SAM" id="SignalP"/>
    </source>
</evidence>
<accession>A0A2I2KRA3</accession>
<dbReference type="OrthoDB" id="8877897at2"/>
<dbReference type="AlphaFoldDB" id="A0A2I2KRA3"/>
<organism evidence="3 4">
    <name type="scientific">Frankia canadensis</name>
    <dbReference type="NCBI Taxonomy" id="1836972"/>
    <lineage>
        <taxon>Bacteria</taxon>
        <taxon>Bacillati</taxon>
        <taxon>Actinomycetota</taxon>
        <taxon>Actinomycetes</taxon>
        <taxon>Frankiales</taxon>
        <taxon>Frankiaceae</taxon>
        <taxon>Frankia</taxon>
    </lineage>
</organism>
<dbReference type="PANTHER" id="PTHR30024:SF42">
    <property type="entry name" value="ALIPHATIC SULFONATES-BINDING PROTEIN-RELATED"/>
    <property type="match status" value="1"/>
</dbReference>
<dbReference type="PROSITE" id="PS51257">
    <property type="entry name" value="PROKAR_LIPOPROTEIN"/>
    <property type="match status" value="1"/>
</dbReference>
<dbReference type="EMBL" id="FZMO01000144">
    <property type="protein sequence ID" value="SNQ48194.1"/>
    <property type="molecule type" value="Genomic_DNA"/>
</dbReference>
<keyword evidence="4" id="KW-1185">Reference proteome</keyword>